<feature type="compositionally biased region" description="Basic residues" evidence="7">
    <location>
        <begin position="184"/>
        <end position="195"/>
    </location>
</feature>
<dbReference type="Proteomes" id="UP001327560">
    <property type="component" value="Chromosome 1"/>
</dbReference>
<organism evidence="9 10">
    <name type="scientific">Canna indica</name>
    <name type="common">Indian-shot</name>
    <dbReference type="NCBI Taxonomy" id="4628"/>
    <lineage>
        <taxon>Eukaryota</taxon>
        <taxon>Viridiplantae</taxon>
        <taxon>Streptophyta</taxon>
        <taxon>Embryophyta</taxon>
        <taxon>Tracheophyta</taxon>
        <taxon>Spermatophyta</taxon>
        <taxon>Magnoliopsida</taxon>
        <taxon>Liliopsida</taxon>
        <taxon>Zingiberales</taxon>
        <taxon>Cannaceae</taxon>
        <taxon>Canna</taxon>
    </lineage>
</organism>
<keyword evidence="5" id="KW-0804">Transcription</keyword>
<protein>
    <recommendedName>
        <fullName evidence="8">BHLH domain-containing protein</fullName>
    </recommendedName>
</protein>
<sequence>MEPEALLCEGTWSSFDPEMSVGGTESEALPHLYDAHGLADYEQDQGLNIGMLPMLWSDDSNSQSNSIFGTSSSTSYPFPLANYGGYNASDHNVVFATSVSSIPMDLSIGEGQMKTNPSCFPFGPYHHFSQPFCITDEVGDSFGKPVSHCLLSSDDNSKASKKRASTSDPEVIKKKARAFGLVPKKVKNAQRKKMMKNVSTCNEEEGNSQSSSCTSSEEDSNSSNSKEAANLNTKAKARAGRGSATDPQSIYARKRRERINERLRILQNLVPNGTKVDISTMLEEAVQYVKFLQLQIKLLSSDDMWMYAPIAYNGMNIGFDLQVSPSLTK</sequence>
<dbReference type="GO" id="GO:0005634">
    <property type="term" value="C:nucleus"/>
    <property type="evidence" value="ECO:0007669"/>
    <property type="project" value="UniProtKB-SubCell"/>
</dbReference>
<evidence type="ECO:0000313" key="9">
    <source>
        <dbReference type="EMBL" id="WOK94410.1"/>
    </source>
</evidence>
<dbReference type="GO" id="GO:0046983">
    <property type="term" value="F:protein dimerization activity"/>
    <property type="evidence" value="ECO:0007669"/>
    <property type="project" value="InterPro"/>
</dbReference>
<evidence type="ECO:0000256" key="4">
    <source>
        <dbReference type="ARBA" id="ARBA00023125"/>
    </source>
</evidence>
<dbReference type="InterPro" id="IPR036638">
    <property type="entry name" value="HLH_DNA-bd_sf"/>
</dbReference>
<dbReference type="InterPro" id="IPR045843">
    <property type="entry name" value="IND-like"/>
</dbReference>
<dbReference type="PROSITE" id="PS50888">
    <property type="entry name" value="BHLH"/>
    <property type="match status" value="1"/>
</dbReference>
<evidence type="ECO:0000256" key="6">
    <source>
        <dbReference type="ARBA" id="ARBA00023242"/>
    </source>
</evidence>
<keyword evidence="3" id="KW-0805">Transcription regulation</keyword>
<evidence type="ECO:0000256" key="7">
    <source>
        <dbReference type="SAM" id="MobiDB-lite"/>
    </source>
</evidence>
<feature type="region of interest" description="Disordered" evidence="7">
    <location>
        <begin position="182"/>
        <end position="250"/>
    </location>
</feature>
<dbReference type="SMART" id="SM00353">
    <property type="entry name" value="HLH"/>
    <property type="match status" value="1"/>
</dbReference>
<keyword evidence="10" id="KW-1185">Reference proteome</keyword>
<dbReference type="Gene3D" id="4.10.280.10">
    <property type="entry name" value="Helix-loop-helix DNA-binding domain"/>
    <property type="match status" value="1"/>
</dbReference>
<dbReference type="PANTHER" id="PTHR16223:SF274">
    <property type="entry name" value="TRANSCRIPTION FACTOR BHLH84"/>
    <property type="match status" value="1"/>
</dbReference>
<gene>
    <name evidence="9" type="ORF">Cni_G03112</name>
</gene>
<evidence type="ECO:0000256" key="3">
    <source>
        <dbReference type="ARBA" id="ARBA00023015"/>
    </source>
</evidence>
<comment type="subcellular location">
    <subcellularLocation>
        <location evidence="1">Nucleus</location>
    </subcellularLocation>
</comment>
<dbReference type="EMBL" id="CP136890">
    <property type="protein sequence ID" value="WOK94410.1"/>
    <property type="molecule type" value="Genomic_DNA"/>
</dbReference>
<accession>A0AAQ3Q0T8</accession>
<dbReference type="GO" id="GO:0000981">
    <property type="term" value="F:DNA-binding transcription factor activity, RNA polymerase II-specific"/>
    <property type="evidence" value="ECO:0007669"/>
    <property type="project" value="TreeGrafter"/>
</dbReference>
<reference evidence="9 10" key="1">
    <citation type="submission" date="2023-10" db="EMBL/GenBank/DDBJ databases">
        <title>Chromosome-scale genome assembly provides insights into flower coloration mechanisms of Canna indica.</title>
        <authorList>
            <person name="Li C."/>
        </authorList>
    </citation>
    <scope>NUCLEOTIDE SEQUENCE [LARGE SCALE GENOMIC DNA]</scope>
    <source>
        <tissue evidence="9">Flower</tissue>
    </source>
</reference>
<comment type="similarity">
    <text evidence="2">Belongs to the bHLH protein family.</text>
</comment>
<dbReference type="PANTHER" id="PTHR16223">
    <property type="entry name" value="TRANSCRIPTION FACTOR BHLH83-RELATED"/>
    <property type="match status" value="1"/>
</dbReference>
<name>A0AAQ3Q0T8_9LILI</name>
<evidence type="ECO:0000259" key="8">
    <source>
        <dbReference type="PROSITE" id="PS50888"/>
    </source>
</evidence>
<keyword evidence="4" id="KW-0238">DNA-binding</keyword>
<feature type="compositionally biased region" description="Low complexity" evidence="7">
    <location>
        <begin position="207"/>
        <end position="232"/>
    </location>
</feature>
<evidence type="ECO:0000256" key="5">
    <source>
        <dbReference type="ARBA" id="ARBA00023163"/>
    </source>
</evidence>
<dbReference type="CDD" id="cd11454">
    <property type="entry name" value="bHLH_AtIND_like"/>
    <property type="match status" value="1"/>
</dbReference>
<dbReference type="SUPFAM" id="SSF47459">
    <property type="entry name" value="HLH, helix-loop-helix DNA-binding domain"/>
    <property type="match status" value="1"/>
</dbReference>
<dbReference type="InterPro" id="IPR011598">
    <property type="entry name" value="bHLH_dom"/>
</dbReference>
<evidence type="ECO:0000256" key="2">
    <source>
        <dbReference type="ARBA" id="ARBA00005510"/>
    </source>
</evidence>
<dbReference type="GO" id="GO:0000978">
    <property type="term" value="F:RNA polymerase II cis-regulatory region sequence-specific DNA binding"/>
    <property type="evidence" value="ECO:0007669"/>
    <property type="project" value="TreeGrafter"/>
</dbReference>
<evidence type="ECO:0000313" key="10">
    <source>
        <dbReference type="Proteomes" id="UP001327560"/>
    </source>
</evidence>
<dbReference type="FunFam" id="4.10.280.10:FF:000022">
    <property type="entry name" value="Basic helix-loop-helix transcription factor"/>
    <property type="match status" value="1"/>
</dbReference>
<feature type="domain" description="BHLH" evidence="8">
    <location>
        <begin position="243"/>
        <end position="292"/>
    </location>
</feature>
<dbReference type="Pfam" id="PF00010">
    <property type="entry name" value="HLH"/>
    <property type="match status" value="1"/>
</dbReference>
<evidence type="ECO:0000256" key="1">
    <source>
        <dbReference type="ARBA" id="ARBA00004123"/>
    </source>
</evidence>
<keyword evidence="6" id="KW-0539">Nucleus</keyword>
<dbReference type="AlphaFoldDB" id="A0AAQ3Q0T8"/>
<proteinExistence type="inferred from homology"/>